<keyword evidence="4" id="KW-1185">Reference proteome</keyword>
<dbReference type="Proteomes" id="UP000624325">
    <property type="component" value="Unassembled WGS sequence"/>
</dbReference>
<proteinExistence type="predicted"/>
<accession>A0ABQ4CB79</accession>
<reference evidence="3 4" key="1">
    <citation type="submission" date="2021-01" db="EMBL/GenBank/DDBJ databases">
        <title>Whole genome shotgun sequence of Asanoa iriomotensis NBRC 100142.</title>
        <authorList>
            <person name="Komaki H."/>
            <person name="Tamura T."/>
        </authorList>
    </citation>
    <scope>NUCLEOTIDE SEQUENCE [LARGE SCALE GENOMIC DNA]</scope>
    <source>
        <strain evidence="3 4">NBRC 100142</strain>
    </source>
</reference>
<sequence>MVTRTEVDGVPTLVAPTVGPPRAGLVFRVGQADETLARRGITHLVEHLALHPIGGSAYHHNGNTGLTTTTFYAQGEPDDLVDFFTRLCGSLAALDTGRLAMERDVLRTEEHGRGSGPTRDLPLWRYGSRGYGLVSYPEWGLHALTADDLLAWVAAHFTRENAVLWVAGDGVPAGLRLDLPSGHRQPVPAPTSALPATPAFFAGGPSTATDTVVPESAAAIVYAHLLQRRLYKALRLDTGLSYTTAVEYAERGDGNAVIAAYVDALDEKQDAVLGGVIDVLAALRAAPAQPADLAVAVSGAVRDAGGVDAAAGLLPTQSFRLLTGRPLGDVDTEVAALGEVTAEAAHAVAQEAHKAALLMAPPRGAAWAGYAPAPTTSETRIRGRDHARTSGDGPHLHVGDDGVSVVGTDDEAATVRYAECTVMLAHPDGRRVLIGHDGMVVVADPAVYAALNVEAIDRRVPPEVVVRMPGQPSASPAPGSVAAARRWLSRRRLGPGWLRLAALGLLTAVVGGAALTYTIGMIVGFADARVIGLIGGWLIAGWFGRSFLRAWSARRGESSA</sequence>
<keyword evidence="2" id="KW-1133">Transmembrane helix</keyword>
<evidence type="ECO:0008006" key="5">
    <source>
        <dbReference type="Google" id="ProtNLM"/>
    </source>
</evidence>
<dbReference type="EMBL" id="BONC01000058">
    <property type="protein sequence ID" value="GIF60018.1"/>
    <property type="molecule type" value="Genomic_DNA"/>
</dbReference>
<keyword evidence="2" id="KW-0472">Membrane</keyword>
<evidence type="ECO:0000313" key="4">
    <source>
        <dbReference type="Proteomes" id="UP000624325"/>
    </source>
</evidence>
<evidence type="ECO:0000256" key="1">
    <source>
        <dbReference type="SAM" id="MobiDB-lite"/>
    </source>
</evidence>
<evidence type="ECO:0000313" key="3">
    <source>
        <dbReference type="EMBL" id="GIF60018.1"/>
    </source>
</evidence>
<evidence type="ECO:0000256" key="2">
    <source>
        <dbReference type="SAM" id="Phobius"/>
    </source>
</evidence>
<comment type="caution">
    <text evidence="3">The sequence shown here is derived from an EMBL/GenBank/DDBJ whole genome shotgun (WGS) entry which is preliminary data.</text>
</comment>
<dbReference type="SUPFAM" id="SSF63411">
    <property type="entry name" value="LuxS/MPP-like metallohydrolase"/>
    <property type="match status" value="2"/>
</dbReference>
<name>A0ABQ4CB79_9ACTN</name>
<feature type="region of interest" description="Disordered" evidence="1">
    <location>
        <begin position="375"/>
        <end position="404"/>
    </location>
</feature>
<keyword evidence="2" id="KW-0812">Transmembrane</keyword>
<protein>
    <recommendedName>
        <fullName evidence="5">Zn-dependent peptidase</fullName>
    </recommendedName>
</protein>
<dbReference type="InterPro" id="IPR011249">
    <property type="entry name" value="Metalloenz_LuxS/M16"/>
</dbReference>
<feature type="transmembrane region" description="Helical" evidence="2">
    <location>
        <begin position="500"/>
        <end position="524"/>
    </location>
</feature>
<feature type="compositionally biased region" description="Basic and acidic residues" evidence="1">
    <location>
        <begin position="379"/>
        <end position="400"/>
    </location>
</feature>
<dbReference type="Gene3D" id="3.30.830.10">
    <property type="entry name" value="Metalloenzyme, LuxS/M16 peptidase-like"/>
    <property type="match status" value="2"/>
</dbReference>
<organism evidence="3 4">
    <name type="scientific">Asanoa iriomotensis</name>
    <dbReference type="NCBI Taxonomy" id="234613"/>
    <lineage>
        <taxon>Bacteria</taxon>
        <taxon>Bacillati</taxon>
        <taxon>Actinomycetota</taxon>
        <taxon>Actinomycetes</taxon>
        <taxon>Micromonosporales</taxon>
        <taxon>Micromonosporaceae</taxon>
        <taxon>Asanoa</taxon>
    </lineage>
</organism>
<feature type="transmembrane region" description="Helical" evidence="2">
    <location>
        <begin position="530"/>
        <end position="548"/>
    </location>
</feature>
<gene>
    <name evidence="3" type="ORF">Air01nite_61130</name>
</gene>